<keyword evidence="1" id="KW-1185">Reference proteome</keyword>
<dbReference type="RefSeq" id="XP_016716088.1">
    <property type="nucleotide sequence ID" value="XM_016860599.2"/>
</dbReference>
<accession>A0A1U8LRP0</accession>
<dbReference type="Proteomes" id="UP000818029">
    <property type="component" value="Chromosome A12"/>
</dbReference>
<dbReference type="GeneID" id="107929221"/>
<organism evidence="1 2">
    <name type="scientific">Gossypium hirsutum</name>
    <name type="common">Upland cotton</name>
    <name type="synonym">Gossypium mexicanum</name>
    <dbReference type="NCBI Taxonomy" id="3635"/>
    <lineage>
        <taxon>Eukaryota</taxon>
        <taxon>Viridiplantae</taxon>
        <taxon>Streptophyta</taxon>
        <taxon>Embryophyta</taxon>
        <taxon>Tracheophyta</taxon>
        <taxon>Spermatophyta</taxon>
        <taxon>Magnoliopsida</taxon>
        <taxon>eudicotyledons</taxon>
        <taxon>Gunneridae</taxon>
        <taxon>Pentapetalae</taxon>
        <taxon>rosids</taxon>
        <taxon>malvids</taxon>
        <taxon>Malvales</taxon>
        <taxon>Malvaceae</taxon>
        <taxon>Malvoideae</taxon>
        <taxon>Gossypium</taxon>
    </lineage>
</organism>
<dbReference type="AlphaFoldDB" id="A0A1U8LRP0"/>
<sequence length="146" mass="16342">MGAYLKKKTLFFFLFQKQTAAPFPQFLFCARFLFLNPSSQVVLHSSTVDGGFGSIERAFQPLIKPRLKAKPSRPGRSRSGGFSLSLWSSNPMMEGGVPATRFGCFAGLWKVNGQRFPFRCKVTREAEPRALCALTEARGVRRSRES</sequence>
<reference evidence="2" key="2">
    <citation type="submission" date="2025-08" db="UniProtKB">
        <authorList>
            <consortium name="RefSeq"/>
        </authorList>
    </citation>
    <scope>IDENTIFICATION</scope>
</reference>
<dbReference type="KEGG" id="ghi:107929221"/>
<dbReference type="PaxDb" id="3635-A0A1U8LRP0"/>
<protein>
    <submittedName>
        <fullName evidence="2">Uncharacterized protein</fullName>
    </submittedName>
</protein>
<name>A0A1U8LRP0_GOSHI</name>
<evidence type="ECO:0000313" key="2">
    <source>
        <dbReference type="RefSeq" id="XP_016716088.1"/>
    </source>
</evidence>
<proteinExistence type="predicted"/>
<evidence type="ECO:0000313" key="1">
    <source>
        <dbReference type="Proteomes" id="UP000818029"/>
    </source>
</evidence>
<reference evidence="1" key="1">
    <citation type="journal article" date="2020" name="Nat. Genet.">
        <title>Genomic diversifications of five Gossypium allopolyploid species and their impact on cotton improvement.</title>
        <authorList>
            <person name="Chen Z.J."/>
            <person name="Sreedasyam A."/>
            <person name="Ando A."/>
            <person name="Song Q."/>
            <person name="De Santiago L.M."/>
            <person name="Hulse-Kemp A.M."/>
            <person name="Ding M."/>
            <person name="Ye W."/>
            <person name="Kirkbride R.C."/>
            <person name="Jenkins J."/>
            <person name="Plott C."/>
            <person name="Lovell J."/>
            <person name="Lin Y.M."/>
            <person name="Vaughn R."/>
            <person name="Liu B."/>
            <person name="Simpson S."/>
            <person name="Scheffler B.E."/>
            <person name="Wen L."/>
            <person name="Saski C.A."/>
            <person name="Grover C.E."/>
            <person name="Hu G."/>
            <person name="Conover J.L."/>
            <person name="Carlson J.W."/>
            <person name="Shu S."/>
            <person name="Boston L.B."/>
            <person name="Williams M."/>
            <person name="Peterson D.G."/>
            <person name="McGee K."/>
            <person name="Jones D.C."/>
            <person name="Wendel J.F."/>
            <person name="Stelly D.M."/>
            <person name="Grimwood J."/>
            <person name="Schmutz J."/>
        </authorList>
    </citation>
    <scope>NUCLEOTIDE SEQUENCE [LARGE SCALE GENOMIC DNA]</scope>
    <source>
        <strain evidence="1">cv. TM-1</strain>
    </source>
</reference>
<gene>
    <name evidence="2" type="primary">LOC107929221</name>
</gene>